<protein>
    <submittedName>
        <fullName evidence="2">Uncharacterized protein</fullName>
    </submittedName>
</protein>
<accession>A0A0G4F8X7</accession>
<proteinExistence type="predicted"/>
<evidence type="ECO:0000256" key="1">
    <source>
        <dbReference type="SAM" id="MobiDB-lite"/>
    </source>
</evidence>
<gene>
    <name evidence="2" type="ORF">Cvel_15629</name>
</gene>
<evidence type="ECO:0000313" key="2">
    <source>
        <dbReference type="EMBL" id="CEM08663.1"/>
    </source>
</evidence>
<dbReference type="EMBL" id="CDMZ01000181">
    <property type="protein sequence ID" value="CEM08663.1"/>
    <property type="molecule type" value="Genomic_DNA"/>
</dbReference>
<sequence length="233" mass="25858">MVLPMPPEEESEGEEEDDEEEEDELMEDEDETGLGGKGNKGRNVLQVPNQPFEGNPLEYLLSNANFVLATAQTHNTERDACRAVGFAKNDPTVVQYGFLGDSPLFDLTTGFTIAENVIREPMHFQDEGGVKKELGCFLYAKEKMGPQGGALFSDAELNRFLSKKSSWEGTGLPPTQWVRGIYRTGAVVQVGAADARHVLPRVVQFLIEFYSQAFKQVPAWSLFLHSLIVEKVS</sequence>
<name>A0A0G4F8X7_9ALVE</name>
<organism evidence="2">
    <name type="scientific">Chromera velia CCMP2878</name>
    <dbReference type="NCBI Taxonomy" id="1169474"/>
    <lineage>
        <taxon>Eukaryota</taxon>
        <taxon>Sar</taxon>
        <taxon>Alveolata</taxon>
        <taxon>Colpodellida</taxon>
        <taxon>Chromeraceae</taxon>
        <taxon>Chromera</taxon>
    </lineage>
</organism>
<feature type="compositionally biased region" description="Acidic residues" evidence="1">
    <location>
        <begin position="7"/>
        <end position="32"/>
    </location>
</feature>
<dbReference type="AlphaFoldDB" id="A0A0G4F8X7"/>
<reference evidence="2" key="1">
    <citation type="submission" date="2014-11" db="EMBL/GenBank/DDBJ databases">
        <authorList>
            <person name="Otto D Thomas"/>
            <person name="Naeem Raeece"/>
        </authorList>
    </citation>
    <scope>NUCLEOTIDE SEQUENCE</scope>
</reference>
<feature type="region of interest" description="Disordered" evidence="1">
    <location>
        <begin position="1"/>
        <end position="49"/>
    </location>
</feature>
<dbReference type="VEuPathDB" id="CryptoDB:Cvel_15629"/>